<dbReference type="EMBL" id="FQZV01000059">
    <property type="protein sequence ID" value="SHJ99045.1"/>
    <property type="molecule type" value="Genomic_DNA"/>
</dbReference>
<dbReference type="GO" id="GO:0015288">
    <property type="term" value="F:porin activity"/>
    <property type="evidence" value="ECO:0007669"/>
    <property type="project" value="TreeGrafter"/>
</dbReference>
<evidence type="ECO:0000256" key="1">
    <source>
        <dbReference type="ARBA" id="ARBA00004442"/>
    </source>
</evidence>
<evidence type="ECO:0000256" key="3">
    <source>
        <dbReference type="ARBA" id="ARBA00022692"/>
    </source>
</evidence>
<dbReference type="InterPro" id="IPR036582">
    <property type="entry name" value="Mao_N_sf"/>
</dbReference>
<keyword evidence="8" id="KW-1185">Reference proteome</keyword>
<keyword evidence="4" id="KW-0472">Membrane</keyword>
<sequence length="500" mass="56915">MKKGIISLVFALILLLMPAIDVFANVQSSAGDIKILVDGIEQSYNVELRLDRGNTLVPMRSIFEMLGAVVDWQETDKTVIAEKNGIRIEVKVGSYFAKVGDQIVKMPVAPVIVEDATLVPLRFISEALGAKVDWDGITRTVTITSGVDNKQEEVLTNQTMSGSTLTYEQALEKAFKSSSTLKQALIDIEKSKDNRKRAEDNLDYLPTWFGRAAVVDSTRKLFYGLIQADIAWESSKKQVALEEERIAYDVLKAYQEILKKEEELIITQLSLEQTKKEKKIVDAKAAHGLASQFDRTLIDNSLQEAQKKVEGIEKSIKDERMKLNFLMGEAKDKEYLLVDKPIYEKIDLKEEDLDFHISRTISDSTAVWLAEQNVKLAEMELDIYEYNNPNIPSYKVKEMDVDKAKTSVTDIKKQLGESMRVMYYSIKQLENQYAMLEIGLKKAEEAVKLTRTRYDAGMATDIELLQSEYTIEQIKKSMFDITVQHDQLKFMLARPWVVTR</sequence>
<dbReference type="STRING" id="1121919.SAMN02745975_03395"/>
<keyword evidence="5" id="KW-0998">Cell outer membrane</keyword>
<evidence type="ECO:0000313" key="8">
    <source>
        <dbReference type="Proteomes" id="UP000184536"/>
    </source>
</evidence>
<reference evidence="8" key="1">
    <citation type="submission" date="2016-11" db="EMBL/GenBank/DDBJ databases">
        <authorList>
            <person name="Varghese N."/>
            <person name="Submissions S."/>
        </authorList>
    </citation>
    <scope>NUCLEOTIDE SEQUENCE [LARGE SCALE GENOMIC DNA]</scope>
    <source>
        <strain evidence="8">DSM 17957</strain>
    </source>
</reference>
<dbReference type="RefSeq" id="WP_190014644.1">
    <property type="nucleotide sequence ID" value="NZ_FQZV01000059.1"/>
</dbReference>
<dbReference type="GO" id="GO:0009279">
    <property type="term" value="C:cell outer membrane"/>
    <property type="evidence" value="ECO:0007669"/>
    <property type="project" value="UniProtKB-SubCell"/>
</dbReference>
<evidence type="ECO:0000256" key="2">
    <source>
        <dbReference type="ARBA" id="ARBA00022452"/>
    </source>
</evidence>
<accession>A0A1M6NTQ8</accession>
<comment type="subcellular location">
    <subcellularLocation>
        <location evidence="1">Cell outer membrane</location>
    </subcellularLocation>
</comment>
<dbReference type="SUPFAM" id="SSF56954">
    <property type="entry name" value="Outer membrane efflux proteins (OEP)"/>
    <property type="match status" value="1"/>
</dbReference>
<keyword evidence="2" id="KW-1134">Transmembrane beta strand</keyword>
<dbReference type="GO" id="GO:0015562">
    <property type="term" value="F:efflux transmembrane transporter activity"/>
    <property type="evidence" value="ECO:0007669"/>
    <property type="project" value="InterPro"/>
</dbReference>
<dbReference type="Gene3D" id="1.20.1600.10">
    <property type="entry name" value="Outer membrane efflux proteins (OEP)"/>
    <property type="match status" value="2"/>
</dbReference>
<evidence type="ECO:0000256" key="5">
    <source>
        <dbReference type="ARBA" id="ARBA00023237"/>
    </source>
</evidence>
<evidence type="ECO:0000256" key="4">
    <source>
        <dbReference type="ARBA" id="ARBA00023136"/>
    </source>
</evidence>
<evidence type="ECO:0000259" key="6">
    <source>
        <dbReference type="Pfam" id="PF07833"/>
    </source>
</evidence>
<proteinExistence type="predicted"/>
<dbReference type="Gene3D" id="3.30.457.10">
    <property type="entry name" value="Copper amine oxidase-like, N-terminal domain"/>
    <property type="match status" value="1"/>
</dbReference>
<feature type="domain" description="Copper amine oxidase-like N-terminal" evidence="6">
    <location>
        <begin position="37"/>
        <end position="143"/>
    </location>
</feature>
<dbReference type="GO" id="GO:1990281">
    <property type="term" value="C:efflux pump complex"/>
    <property type="evidence" value="ECO:0007669"/>
    <property type="project" value="TreeGrafter"/>
</dbReference>
<gene>
    <name evidence="7" type="ORF">SAMN02745975_03395</name>
</gene>
<dbReference type="InterPro" id="IPR012854">
    <property type="entry name" value="Cu_amine_oxidase-like_N"/>
</dbReference>
<evidence type="ECO:0000313" key="7">
    <source>
        <dbReference type="EMBL" id="SHJ99045.1"/>
    </source>
</evidence>
<keyword evidence="3" id="KW-0812">Transmembrane</keyword>
<dbReference type="InterPro" id="IPR051906">
    <property type="entry name" value="TolC-like"/>
</dbReference>
<dbReference type="Proteomes" id="UP000184536">
    <property type="component" value="Unassembled WGS sequence"/>
</dbReference>
<organism evidence="7 8">
    <name type="scientific">Geosporobacter subterraneus DSM 17957</name>
    <dbReference type="NCBI Taxonomy" id="1121919"/>
    <lineage>
        <taxon>Bacteria</taxon>
        <taxon>Bacillati</taxon>
        <taxon>Bacillota</taxon>
        <taxon>Clostridia</taxon>
        <taxon>Peptostreptococcales</taxon>
        <taxon>Thermotaleaceae</taxon>
        <taxon>Geosporobacter</taxon>
    </lineage>
</organism>
<dbReference type="AlphaFoldDB" id="A0A1M6NTQ8"/>
<name>A0A1M6NTQ8_9FIRM</name>
<dbReference type="PANTHER" id="PTHR30026">
    <property type="entry name" value="OUTER MEMBRANE PROTEIN TOLC"/>
    <property type="match status" value="1"/>
</dbReference>
<dbReference type="SUPFAM" id="SSF55383">
    <property type="entry name" value="Copper amine oxidase, domain N"/>
    <property type="match status" value="1"/>
</dbReference>
<protein>
    <submittedName>
        <fullName evidence="7">Outer membrane protein</fullName>
    </submittedName>
</protein>
<dbReference type="PANTHER" id="PTHR30026:SF20">
    <property type="entry name" value="OUTER MEMBRANE PROTEIN TOLC"/>
    <property type="match status" value="1"/>
</dbReference>
<dbReference type="Pfam" id="PF07833">
    <property type="entry name" value="Cu_amine_oxidN1"/>
    <property type="match status" value="1"/>
</dbReference>